<dbReference type="InterPro" id="IPR036188">
    <property type="entry name" value="FAD/NAD-bd_sf"/>
</dbReference>
<keyword evidence="2" id="KW-0285">Flavoprotein</keyword>
<accession>A0A6J2SLR2</accession>
<dbReference type="AlphaFoldDB" id="A0A6J2SLR2"/>
<evidence type="ECO:0000256" key="3">
    <source>
        <dbReference type="SAM" id="SignalP"/>
    </source>
</evidence>
<dbReference type="GeneID" id="111595162"/>
<dbReference type="PROSITE" id="PS00624">
    <property type="entry name" value="GMC_OXRED_2"/>
    <property type="match status" value="2"/>
</dbReference>
<dbReference type="Gene3D" id="3.30.560.10">
    <property type="entry name" value="Glucose Oxidase, domain 3"/>
    <property type="match status" value="2"/>
</dbReference>
<dbReference type="InterPro" id="IPR007867">
    <property type="entry name" value="GMC_OxRtase_C"/>
</dbReference>
<evidence type="ECO:0000313" key="7">
    <source>
        <dbReference type="RefSeq" id="XP_030078658.1"/>
    </source>
</evidence>
<feature type="domain" description="Glucose-methanol-choline oxidoreductase N-terminal" evidence="4">
    <location>
        <begin position="627"/>
        <end position="650"/>
    </location>
</feature>
<dbReference type="PROSITE" id="PS00623">
    <property type="entry name" value="GMC_OXRED_1"/>
    <property type="match status" value="2"/>
</dbReference>
<dbReference type="GO" id="GO:0050660">
    <property type="term" value="F:flavin adenine dinucleotide binding"/>
    <property type="evidence" value="ECO:0007669"/>
    <property type="project" value="InterPro"/>
</dbReference>
<evidence type="ECO:0000259" key="4">
    <source>
        <dbReference type="PROSITE" id="PS00623"/>
    </source>
</evidence>
<dbReference type="InterPro" id="IPR012132">
    <property type="entry name" value="GMC_OxRdtase"/>
</dbReference>
<organism evidence="6 7">
    <name type="scientific">Drosophila hydei</name>
    <name type="common">Fruit fly</name>
    <dbReference type="NCBI Taxonomy" id="7224"/>
    <lineage>
        <taxon>Eukaryota</taxon>
        <taxon>Metazoa</taxon>
        <taxon>Ecdysozoa</taxon>
        <taxon>Arthropoda</taxon>
        <taxon>Hexapoda</taxon>
        <taxon>Insecta</taxon>
        <taxon>Pterygota</taxon>
        <taxon>Neoptera</taxon>
        <taxon>Endopterygota</taxon>
        <taxon>Diptera</taxon>
        <taxon>Brachycera</taxon>
        <taxon>Muscomorpha</taxon>
        <taxon>Ephydroidea</taxon>
        <taxon>Drosophilidae</taxon>
        <taxon>Drosophila</taxon>
    </lineage>
</organism>
<dbReference type="Pfam" id="PF05199">
    <property type="entry name" value="GMC_oxred_C"/>
    <property type="match status" value="2"/>
</dbReference>
<feature type="domain" description="Glucose-methanol-choline oxidoreductase N-terminal" evidence="5">
    <location>
        <begin position="803"/>
        <end position="817"/>
    </location>
</feature>
<feature type="domain" description="Glucose-methanol-choline oxidoreductase N-terminal" evidence="5">
    <location>
        <begin position="302"/>
        <end position="316"/>
    </location>
</feature>
<evidence type="ECO:0000313" key="6">
    <source>
        <dbReference type="Proteomes" id="UP000504633"/>
    </source>
</evidence>
<gene>
    <name evidence="7" type="primary">LOC111595162</name>
</gene>
<reference evidence="7" key="1">
    <citation type="submission" date="2025-08" db="UniProtKB">
        <authorList>
            <consortium name="RefSeq"/>
        </authorList>
    </citation>
    <scope>IDENTIFICATION</scope>
    <source>
        <strain evidence="7">15085-1641.00</strain>
        <tissue evidence="7">Whole body</tissue>
    </source>
</reference>
<dbReference type="InterPro" id="IPR000172">
    <property type="entry name" value="GMC_OxRdtase_N"/>
</dbReference>
<feature type="domain" description="Glucose-methanol-choline oxidoreductase N-terminal" evidence="4">
    <location>
        <begin position="126"/>
        <end position="149"/>
    </location>
</feature>
<dbReference type="SUPFAM" id="SSF51905">
    <property type="entry name" value="FAD/NAD(P)-binding domain"/>
    <property type="match status" value="2"/>
</dbReference>
<feature type="chain" id="PRO_5027005452" evidence="3">
    <location>
        <begin position="19"/>
        <end position="1116"/>
    </location>
</feature>
<dbReference type="PANTHER" id="PTHR11552">
    <property type="entry name" value="GLUCOSE-METHANOL-CHOLINE GMC OXIDOREDUCTASE"/>
    <property type="match status" value="1"/>
</dbReference>
<sequence>MRLEYVLILCLCWNCVRCQLLVDLVRDFETSLLNTRIPDTTAFLPEYDFIIVGAGSAGCVLANRLSEIKTASVLLLEAGDQETFISDVPLTAALTQTTRYNWGYKADATPNACQGLRNGVCNWPKGRGIGGTSLINFMLYTRGHRRDYDGWAAANNTGWSYEEVLPYFKKSERIGIPDLYKSPYHGRNGLLDVQFTDYKSRQMKAFLKSGRELGYDITDTNGEHMMGFARAQATIRNGRRCSTSKAFIQPVLQRHNLHISMKSWVTKLLIDPNTKMAVGVEFTKQRQRYVVRASKEVILSAGAIASPQLLLLSGVGPRAHLEEHSIPVLQDLPVGYNLQDHITLNGLVFMVNDSTVNDARLLNPMDIFRYIFSGQGPYTIPGGAEAFAFVRTPSSRFPKDYADMELVLGAGSLSGDRFGTLRDLLGITNEFYDKMFGDMQDKETFGLVPVLLRPKSTGRISLRSRNPFHWPRMEPNFMQHPDDVRAMIEGIEMILDLLLPKMRLEYVLILCLCWNCVRCQLLVDLVRDFETSLLNTRIPDTTAFLPEYDFIIVGAGSAGCVLANRLSEIKTASVLLLEAGDQETFISDVPLTAALTQTTRYNWGYKADATPNACQGLRNGVCNWPKGRGIGGTSLINFMLYTRGHRRDYDGWAAANNTGWSYEEVLPYFKKSERIGIPDLYKSPYHGRNGLLDVQFTDYKSRQMKAFLKSGRELGYDITDTNGEHMMGFARAQATIRNGRRCSTSKAFIQPVLQRHNLHISMKSWVTKLLIDPNTKMAVGVEFTKQRQRYVVRASKEVILSAGAIASPQLLLLSGVGPRAHLEEHSIPVLQDLPVGYNLQDHITLNGLVFMVNDSTVNDARLLNPMDIFRYIFSGQGPYTIPGGAEAFAFVRTPSSRFPKDYADMELVLGAGSLSGDRFGTLRDLLGITNEFYDKMFGDMQDKETFGLVPVLLRPKSTGRISLRSRNPFHWPRMEPNFMQHPDDVRAMIEGIEMILQIARTKSMLKMGTRFHARPFPGCEHLIFATNDYWRCCLRLYGSSLQHQSGTCKMGPSTDATAVVDPELRVHGIRHLRVADASIMPHVPAGHTNAIVIMIAEKAADMIKNAWRMKIAPLQR</sequence>
<comment type="similarity">
    <text evidence="1 2">Belongs to the GMC oxidoreductase family.</text>
</comment>
<name>A0A6J2SLR2_DROHY</name>
<dbReference type="SUPFAM" id="SSF54373">
    <property type="entry name" value="FAD-linked reductases, C-terminal domain"/>
    <property type="match status" value="2"/>
</dbReference>
<keyword evidence="2" id="KW-0274">FAD</keyword>
<dbReference type="Gene3D" id="3.50.50.60">
    <property type="entry name" value="FAD/NAD(P)-binding domain"/>
    <property type="match status" value="2"/>
</dbReference>
<protein>
    <submittedName>
        <fullName evidence="7">LOW QUALITY PROTEIN: uncharacterized protein LOC111595162</fullName>
    </submittedName>
</protein>
<dbReference type="Pfam" id="PF00732">
    <property type="entry name" value="GMC_oxred_N"/>
    <property type="match status" value="2"/>
</dbReference>
<evidence type="ECO:0000259" key="5">
    <source>
        <dbReference type="PROSITE" id="PS00624"/>
    </source>
</evidence>
<dbReference type="Proteomes" id="UP000504633">
    <property type="component" value="Unplaced"/>
</dbReference>
<keyword evidence="3" id="KW-0732">Signal</keyword>
<evidence type="ECO:0000256" key="1">
    <source>
        <dbReference type="ARBA" id="ARBA00010790"/>
    </source>
</evidence>
<proteinExistence type="inferred from homology"/>
<dbReference type="PANTHER" id="PTHR11552:SF216">
    <property type="entry name" value="GLUCOSE-METHANOL-CHOLINE OXIDOREDUCTASE N-TERMINAL DOMAIN-CONTAINING PROTEIN"/>
    <property type="match status" value="1"/>
</dbReference>
<dbReference type="OrthoDB" id="269227at2759"/>
<keyword evidence="6" id="KW-1185">Reference proteome</keyword>
<evidence type="ECO:0000256" key="2">
    <source>
        <dbReference type="RuleBase" id="RU003968"/>
    </source>
</evidence>
<feature type="signal peptide" evidence="3">
    <location>
        <begin position="1"/>
        <end position="18"/>
    </location>
</feature>
<dbReference type="OMA" id="SEYWECA"/>
<dbReference type="KEGG" id="dhe:111595162"/>
<dbReference type="GO" id="GO:0016614">
    <property type="term" value="F:oxidoreductase activity, acting on CH-OH group of donors"/>
    <property type="evidence" value="ECO:0007669"/>
    <property type="project" value="InterPro"/>
</dbReference>
<dbReference type="RefSeq" id="XP_030078658.1">
    <property type="nucleotide sequence ID" value="XM_030222798.1"/>
</dbReference>